<accession>A0A4D6LW88</accession>
<evidence type="ECO:0000313" key="2">
    <source>
        <dbReference type="Proteomes" id="UP000501690"/>
    </source>
</evidence>
<name>A0A4D6LW88_VIGUN</name>
<organism evidence="1 2">
    <name type="scientific">Vigna unguiculata</name>
    <name type="common">Cowpea</name>
    <dbReference type="NCBI Taxonomy" id="3917"/>
    <lineage>
        <taxon>Eukaryota</taxon>
        <taxon>Viridiplantae</taxon>
        <taxon>Streptophyta</taxon>
        <taxon>Embryophyta</taxon>
        <taxon>Tracheophyta</taxon>
        <taxon>Spermatophyta</taxon>
        <taxon>Magnoliopsida</taxon>
        <taxon>eudicotyledons</taxon>
        <taxon>Gunneridae</taxon>
        <taxon>Pentapetalae</taxon>
        <taxon>rosids</taxon>
        <taxon>fabids</taxon>
        <taxon>Fabales</taxon>
        <taxon>Fabaceae</taxon>
        <taxon>Papilionoideae</taxon>
        <taxon>50 kb inversion clade</taxon>
        <taxon>NPAAA clade</taxon>
        <taxon>indigoferoid/millettioid clade</taxon>
        <taxon>Phaseoleae</taxon>
        <taxon>Vigna</taxon>
    </lineage>
</organism>
<proteinExistence type="predicted"/>
<sequence length="141" mass="16184">MEEWPHTVLSRWFPIRKQMEKRRLPAMHDATLDTSAVTNDNLGRTRGGPRRHLCCSYVVEAEDDGRNPSICEEEEERFLLLFQPWQAATVVRGGSVKWRYDVGVAVRGTTVMERDAASREMGKGETFGVLGFAAREIWMHF</sequence>
<dbReference type="Proteomes" id="UP000501690">
    <property type="component" value="Linkage Group LG5"/>
</dbReference>
<dbReference type="AlphaFoldDB" id="A0A4D6LW88"/>
<reference evidence="1 2" key="1">
    <citation type="submission" date="2019-04" db="EMBL/GenBank/DDBJ databases">
        <title>An improved genome assembly and genetic linkage map for asparagus bean, Vigna unguiculata ssp. sesquipedialis.</title>
        <authorList>
            <person name="Xia Q."/>
            <person name="Zhang R."/>
            <person name="Dong Y."/>
        </authorList>
    </citation>
    <scope>NUCLEOTIDE SEQUENCE [LARGE SCALE GENOMIC DNA]</scope>
    <source>
        <tissue evidence="1">Leaf</tissue>
    </source>
</reference>
<gene>
    <name evidence="1" type="ORF">DEO72_LG5g1392</name>
</gene>
<dbReference type="EMBL" id="CP039349">
    <property type="protein sequence ID" value="QCD93319.1"/>
    <property type="molecule type" value="Genomic_DNA"/>
</dbReference>
<keyword evidence="2" id="KW-1185">Reference proteome</keyword>
<protein>
    <submittedName>
        <fullName evidence="1">Uncharacterized protein</fullName>
    </submittedName>
</protein>
<evidence type="ECO:0000313" key="1">
    <source>
        <dbReference type="EMBL" id="QCD93319.1"/>
    </source>
</evidence>